<evidence type="ECO:0000259" key="8">
    <source>
        <dbReference type="Pfam" id="PF09258"/>
    </source>
</evidence>
<dbReference type="AlphaFoldDB" id="A0A835YN71"/>
<protein>
    <recommendedName>
        <fullName evidence="8">Glycosyl transferase 64 domain-containing protein</fullName>
    </recommendedName>
</protein>
<dbReference type="Gene3D" id="3.90.550.10">
    <property type="entry name" value="Spore Coat Polysaccharide Biosynthesis Protein SpsA, Chain A"/>
    <property type="match status" value="1"/>
</dbReference>
<evidence type="ECO:0000256" key="7">
    <source>
        <dbReference type="SAM" id="Phobius"/>
    </source>
</evidence>
<dbReference type="InterPro" id="IPR015338">
    <property type="entry name" value="GT64_dom"/>
</dbReference>
<evidence type="ECO:0000256" key="3">
    <source>
        <dbReference type="ARBA" id="ARBA00022679"/>
    </source>
</evidence>
<dbReference type="Pfam" id="PF09258">
    <property type="entry name" value="Glyco_transf_64"/>
    <property type="match status" value="1"/>
</dbReference>
<feature type="transmembrane region" description="Helical" evidence="7">
    <location>
        <begin position="12"/>
        <end position="33"/>
    </location>
</feature>
<evidence type="ECO:0000256" key="2">
    <source>
        <dbReference type="ARBA" id="ARBA00008700"/>
    </source>
</evidence>
<evidence type="ECO:0000256" key="4">
    <source>
        <dbReference type="ARBA" id="ARBA00023136"/>
    </source>
</evidence>
<dbReference type="InterPro" id="IPR004263">
    <property type="entry name" value="Exostosin"/>
</dbReference>
<feature type="region of interest" description="Disordered" evidence="6">
    <location>
        <begin position="310"/>
        <end position="376"/>
    </location>
</feature>
<gene>
    <name evidence="9" type="ORF">HYH03_001556</name>
</gene>
<name>A0A835YN71_9CHLO</name>
<keyword evidence="10" id="KW-1185">Reference proteome</keyword>
<dbReference type="InterPro" id="IPR029044">
    <property type="entry name" value="Nucleotide-diphossugar_trans"/>
</dbReference>
<dbReference type="Proteomes" id="UP000612055">
    <property type="component" value="Unassembled WGS sequence"/>
</dbReference>
<dbReference type="OrthoDB" id="5954868at2759"/>
<accession>A0A835YN71</accession>
<keyword evidence="3" id="KW-0808">Transferase</keyword>
<evidence type="ECO:0000313" key="10">
    <source>
        <dbReference type="Proteomes" id="UP000612055"/>
    </source>
</evidence>
<sequence>MCAWLPALKLRKGVVAGASLLFFGLVATPYFLFEWAPVPPHCKAPEYKRAPKELPRYHGPSVEFPDRFTLVLNSYKRPTLLQRSLAHYAQCKSVDALRVIWCEEGLPPTRAQAPGYYSDAKEVRYDIVSNASLNNRFWPLEGLRTEAVLSLDDDIIAPCEVLDELFAAWRQDPRNMAGFYPRLQVLDDDCRYSYLQGFGTLTWHGAYSLVLTKAAMLHRDYLEAYSNHMPSAIRAHVDAVHNCEDLAMSTLVGATVGRPPVFVHSSRVLDLGKGLTKVKGISSGKKHGDIRSDCLNTFAREYGGALPLVTRRLSDPHPHPHAHGQTHAHGQGQGHVQPDGSTSGREGGGAGAGVEGGGASGGAGAGSGAGGSGGGALGSGGGRWSALWLRLSPFTDALYSILTGHI</sequence>
<keyword evidence="7" id="KW-0812">Transmembrane</keyword>
<dbReference type="PANTHER" id="PTHR48261">
    <property type="entry name" value="ACETYLGLUCOSAMINYLTRANSFERASE"/>
    <property type="match status" value="1"/>
</dbReference>
<dbReference type="SUPFAM" id="SSF53448">
    <property type="entry name" value="Nucleotide-diphospho-sugar transferases"/>
    <property type="match status" value="1"/>
</dbReference>
<evidence type="ECO:0000256" key="5">
    <source>
        <dbReference type="ARBA" id="ARBA00023157"/>
    </source>
</evidence>
<comment type="similarity">
    <text evidence="2">Belongs to the glycosyltransferase 64 family.</text>
</comment>
<dbReference type="EMBL" id="JAEHOE010000003">
    <property type="protein sequence ID" value="KAG2500794.1"/>
    <property type="molecule type" value="Genomic_DNA"/>
</dbReference>
<feature type="compositionally biased region" description="Low complexity" evidence="6">
    <location>
        <begin position="327"/>
        <end position="344"/>
    </location>
</feature>
<comment type="subcellular location">
    <subcellularLocation>
        <location evidence="1">Membrane</location>
    </subcellularLocation>
</comment>
<feature type="compositionally biased region" description="Gly residues" evidence="6">
    <location>
        <begin position="345"/>
        <end position="376"/>
    </location>
</feature>
<keyword evidence="4 7" id="KW-0472">Membrane</keyword>
<evidence type="ECO:0000256" key="1">
    <source>
        <dbReference type="ARBA" id="ARBA00004370"/>
    </source>
</evidence>
<evidence type="ECO:0000313" key="9">
    <source>
        <dbReference type="EMBL" id="KAG2500794.1"/>
    </source>
</evidence>
<keyword evidence="5" id="KW-1015">Disulfide bond</keyword>
<dbReference type="GO" id="GO:0016020">
    <property type="term" value="C:membrane"/>
    <property type="evidence" value="ECO:0007669"/>
    <property type="project" value="UniProtKB-SubCell"/>
</dbReference>
<organism evidence="9 10">
    <name type="scientific">Edaphochlamys debaryana</name>
    <dbReference type="NCBI Taxonomy" id="47281"/>
    <lineage>
        <taxon>Eukaryota</taxon>
        <taxon>Viridiplantae</taxon>
        <taxon>Chlorophyta</taxon>
        <taxon>core chlorophytes</taxon>
        <taxon>Chlorophyceae</taxon>
        <taxon>CS clade</taxon>
        <taxon>Chlamydomonadales</taxon>
        <taxon>Chlamydomonadales incertae sedis</taxon>
        <taxon>Edaphochlamys</taxon>
    </lineage>
</organism>
<keyword evidence="7" id="KW-1133">Transmembrane helix</keyword>
<evidence type="ECO:0000256" key="6">
    <source>
        <dbReference type="SAM" id="MobiDB-lite"/>
    </source>
</evidence>
<reference evidence="9" key="1">
    <citation type="journal article" date="2020" name="bioRxiv">
        <title>Comparative genomics of Chlamydomonas.</title>
        <authorList>
            <person name="Craig R.J."/>
            <person name="Hasan A.R."/>
            <person name="Ness R.W."/>
            <person name="Keightley P.D."/>
        </authorList>
    </citation>
    <scope>NUCLEOTIDE SEQUENCE</scope>
    <source>
        <strain evidence="9">CCAP 11/70</strain>
    </source>
</reference>
<dbReference type="GO" id="GO:0016757">
    <property type="term" value="F:glycosyltransferase activity"/>
    <property type="evidence" value="ECO:0007669"/>
    <property type="project" value="InterPro"/>
</dbReference>
<dbReference type="PANTHER" id="PTHR48261:SF2">
    <property type="entry name" value="ACETYLGLUCOSAMINYLTRANSFERASE"/>
    <property type="match status" value="1"/>
</dbReference>
<feature type="domain" description="Glycosyl transferase 64" evidence="8">
    <location>
        <begin position="68"/>
        <end position="312"/>
    </location>
</feature>
<comment type="caution">
    <text evidence="9">The sequence shown here is derived from an EMBL/GenBank/DDBJ whole genome shotgun (WGS) entry which is preliminary data.</text>
</comment>
<proteinExistence type="inferred from homology"/>